<name>A0A0T5ZX50_UNCKA</name>
<dbReference type="Gene3D" id="2.60.40.10">
    <property type="entry name" value="Immunoglobulins"/>
    <property type="match status" value="2"/>
</dbReference>
<evidence type="ECO:0000256" key="1">
    <source>
        <dbReference type="ARBA" id="ARBA00007553"/>
    </source>
</evidence>
<accession>A0A0T5ZX50</accession>
<feature type="chain" id="PRO_5006667486" evidence="2">
    <location>
        <begin position="26"/>
        <end position="639"/>
    </location>
</feature>
<evidence type="ECO:0000313" key="6">
    <source>
        <dbReference type="Proteomes" id="UP000051297"/>
    </source>
</evidence>
<dbReference type="AlphaFoldDB" id="A0A0T5ZX50"/>
<dbReference type="SUPFAM" id="SSF55846">
    <property type="entry name" value="N-acetylmuramoyl-L-alanine amidase-like"/>
    <property type="match status" value="1"/>
</dbReference>
<dbReference type="GO" id="GO:0009253">
    <property type="term" value="P:peptidoglycan catabolic process"/>
    <property type="evidence" value="ECO:0007669"/>
    <property type="project" value="InterPro"/>
</dbReference>
<dbReference type="SMART" id="SM00701">
    <property type="entry name" value="PGRP"/>
    <property type="match status" value="1"/>
</dbReference>
<feature type="domain" description="Peptidoglycan recognition protein family" evidence="4">
    <location>
        <begin position="194"/>
        <end position="351"/>
    </location>
</feature>
<dbReference type="GO" id="GO:0008745">
    <property type="term" value="F:N-acetylmuramoyl-L-alanine amidase activity"/>
    <property type="evidence" value="ECO:0007669"/>
    <property type="project" value="InterPro"/>
</dbReference>
<dbReference type="CDD" id="cd06583">
    <property type="entry name" value="PGRP"/>
    <property type="match status" value="1"/>
</dbReference>
<evidence type="ECO:0000256" key="2">
    <source>
        <dbReference type="SAM" id="SignalP"/>
    </source>
</evidence>
<sequence length="639" mass="70221">MKANLRTLSILFLAGAVLSTLVAIAVSKNGTSTPIRRDEQTLLDRSAKTTTLTLGEGDTEKVWESPTFKAKYLFNAIAPQWEEEELGSGQTKNRQVYLRTSRDGKTWSEWMDVGEVGPLRDDDPQPRTMLPEFPLLAEGKFFQYRVVLKRDKLSDPAPKISGLKVTYIDSHTPLLTALLDKLRPEVTTSARQEPVVISRAKWGNPDPYGQRFRGTSRWWAPTYAPVKQIFVHHTVFNSSDSAAAVRAVWEYHTYTRGWGDIGYNYLIDRRGVIYEGRAGGDNVVAGHTYTYNRRSLGVAFLGCFQSTSSACAGAPPPTAAMIGSLTTLLAWKSTSYEINPNTTQTFCGLKSCLKLWTVSGHRDANPTACPGNLVYNQLGAIRRQTRDKKNTWQYSAKQLDFGAVSFGDYGLDKPVTIRFKNTGIAAWSSTANRMLLKLANPSTRTSIFQGTGWLDAQTPAVLNEASVAPGETGSFTFNLQSPLNSVGYYFESFSLALEGGAALSPVFSVVVLPPSYKWKFLGVSYSVGSNSMGPGEKKTVTLSAKNVGTATWVRDGSHPVQLRTWKSGRRSSFYDVSWLSPTRLGPLDQASVAPGEIGTFTFTITSPSGEGRYDERVNLAAAGLTWLNDAGAKFTIYVR</sequence>
<feature type="domain" description="N-acetylmuramoyl-L-alanine amidase" evidence="3">
    <location>
        <begin position="214"/>
        <end position="371"/>
    </location>
</feature>
<dbReference type="PANTHER" id="PTHR11022:SF41">
    <property type="entry name" value="PEPTIDOGLYCAN-RECOGNITION PROTEIN LC-RELATED"/>
    <property type="match status" value="1"/>
</dbReference>
<keyword evidence="2" id="KW-0732">Signal</keyword>
<dbReference type="Pfam" id="PF01510">
    <property type="entry name" value="Amidase_2"/>
    <property type="match status" value="1"/>
</dbReference>
<evidence type="ECO:0000259" key="3">
    <source>
        <dbReference type="SMART" id="SM00644"/>
    </source>
</evidence>
<dbReference type="PANTHER" id="PTHR11022">
    <property type="entry name" value="PEPTIDOGLYCAN RECOGNITION PROTEIN"/>
    <property type="match status" value="1"/>
</dbReference>
<organism evidence="5 6">
    <name type="scientific">candidate division WWE3 bacterium CSP1-7</name>
    <dbReference type="NCBI Taxonomy" id="1576480"/>
    <lineage>
        <taxon>Bacteria</taxon>
        <taxon>Katanobacteria</taxon>
    </lineage>
</organism>
<evidence type="ECO:0000313" key="5">
    <source>
        <dbReference type="EMBL" id="KRT67373.1"/>
    </source>
</evidence>
<dbReference type="PATRIC" id="fig|1576480.3.peg.436"/>
<dbReference type="InterPro" id="IPR006619">
    <property type="entry name" value="PGRP_domain_met/bac"/>
</dbReference>
<gene>
    <name evidence="5" type="ORF">XU08_C0003G0046</name>
</gene>
<dbReference type="EMBL" id="LDXK01000003">
    <property type="protein sequence ID" value="KRT67373.1"/>
    <property type="molecule type" value="Genomic_DNA"/>
</dbReference>
<dbReference type="InterPro" id="IPR013783">
    <property type="entry name" value="Ig-like_fold"/>
</dbReference>
<dbReference type="GO" id="GO:0008270">
    <property type="term" value="F:zinc ion binding"/>
    <property type="evidence" value="ECO:0007669"/>
    <property type="project" value="InterPro"/>
</dbReference>
<protein>
    <submittedName>
        <fullName evidence="5">N-acetylmuramoyl-L-alanine amidase family 2 protein</fullName>
    </submittedName>
</protein>
<evidence type="ECO:0000259" key="4">
    <source>
        <dbReference type="SMART" id="SM00701"/>
    </source>
</evidence>
<dbReference type="InterPro" id="IPR002502">
    <property type="entry name" value="Amidase_domain"/>
</dbReference>
<comment type="similarity">
    <text evidence="1">Belongs to the N-acetylmuramoyl-L-alanine amidase 2 family.</text>
</comment>
<reference evidence="5 6" key="1">
    <citation type="submission" date="2015-05" db="EMBL/GenBank/DDBJ databases">
        <title>Critical biogeochemical functions in the subsurface are associated with bacteria from new phyla and little studied lineages.</title>
        <authorList>
            <person name="Hug L.A."/>
            <person name="Thomas B.C."/>
            <person name="Sharon I."/>
            <person name="Brown C.T."/>
            <person name="Sharma R."/>
            <person name="Hettich R.L."/>
            <person name="Wilkins M.J."/>
            <person name="Williams K.H."/>
            <person name="Singh A."/>
            <person name="Banfield J.F."/>
        </authorList>
    </citation>
    <scope>NUCLEOTIDE SEQUENCE [LARGE SCALE GENOMIC DNA]</scope>
    <source>
        <strain evidence="5">CSP1-7</strain>
    </source>
</reference>
<proteinExistence type="inferred from homology"/>
<comment type="caution">
    <text evidence="5">The sequence shown here is derived from an EMBL/GenBank/DDBJ whole genome shotgun (WGS) entry which is preliminary data.</text>
</comment>
<dbReference type="Proteomes" id="UP000051297">
    <property type="component" value="Unassembled WGS sequence"/>
</dbReference>
<dbReference type="Gene3D" id="3.40.80.10">
    <property type="entry name" value="Peptidoglycan recognition protein-like"/>
    <property type="match status" value="1"/>
</dbReference>
<dbReference type="STRING" id="1576480.XU08_C0003G0046"/>
<feature type="signal peptide" evidence="2">
    <location>
        <begin position="1"/>
        <end position="25"/>
    </location>
</feature>
<dbReference type="InterPro" id="IPR036505">
    <property type="entry name" value="Amidase/PGRP_sf"/>
</dbReference>
<dbReference type="InterPro" id="IPR015510">
    <property type="entry name" value="PGRP"/>
</dbReference>
<dbReference type="SMART" id="SM00644">
    <property type="entry name" value="Ami_2"/>
    <property type="match status" value="1"/>
</dbReference>